<proteinExistence type="predicted"/>
<dbReference type="PROSITE" id="PS50835">
    <property type="entry name" value="IG_LIKE"/>
    <property type="match status" value="3"/>
</dbReference>
<dbReference type="Pfam" id="PF07679">
    <property type="entry name" value="I-set"/>
    <property type="match status" value="1"/>
</dbReference>
<evidence type="ECO:0000256" key="2">
    <source>
        <dbReference type="ARBA" id="ARBA00023157"/>
    </source>
</evidence>
<dbReference type="EMBL" id="JAAKYA010000053">
    <property type="protein sequence ID" value="NGO39492.1"/>
    <property type="molecule type" value="Genomic_DNA"/>
</dbReference>
<dbReference type="InterPro" id="IPR025150">
    <property type="entry name" value="GH123_cat"/>
</dbReference>
<reference evidence="4 5" key="1">
    <citation type="submission" date="2020-02" db="EMBL/GenBank/DDBJ databases">
        <title>Draft genome sequence of Limisphaera ngatamarikiensis NGM72.4T, a thermophilic Verrucomicrobia grouped in subdivision 3.</title>
        <authorList>
            <person name="Carere C.R."/>
            <person name="Steen J."/>
            <person name="Hugenholtz P."/>
            <person name="Stott M.B."/>
        </authorList>
    </citation>
    <scope>NUCLEOTIDE SEQUENCE [LARGE SCALE GENOMIC DNA]</scope>
    <source>
        <strain evidence="4 5">NGM72.4</strain>
    </source>
</reference>
<sequence>MRRWLGTVFWLSSAGLSLLRGISPIEDNSFGHRLPSPPACAVWWCEATYKVGRQRALPATTTNAVWIEAARNEYEPFQLVLYPFEPLTNVVIRVEDWVRSDGRAVLAATNIEVRLVDYVPVQLPTDAGGSPGWYPDPLPPVPTGLELGPEQHQPFWITVHVPKTQPAGEYEGRVLVETPAWTAPWVVPVRLRVFDFTLPDLTHTRTLYDVAIPMRWHGPLTDAQQAEVWDLYMENFRRHRVSPQWPQRYAPLRWEWGVGGFVYNFGAFDEALSRYLDEFGFNTFVFMDEPWTLFGFSRFTPQYNSLFTLLLSGISSHLRQKGWMEKACAYWIDEPANDLIPVVRDGMHAHLYAAPDLRRLLTREPLPELYGLVDVWVPMAVVSVFNNTAERWFDRTAAGEEVWWYVATYPKWPGPNYFIDHPAISHRVRFWLAERYGLQGDLYWDVNWYLDRQFQPINPWTQTTVTNELGQPMGNGDGVLLYPPVREPPTEPVVAGPIDSIRWELVREGLEDREYFWLLRELAGRAALRWGPDHPAVRAAEAVRAEALAVAPSLNNALGDPQNLYAARRALASAIEALGPAELFWVEEPVSRAVAPGENLVLRCEAIGWPPPIYFWYRDGQLEAVTEEGRLRIRGAGPTTVGDYVVVASNSWGRIPSRVARIRGLWAEAPEIVRPPEPRAVRLGNPLVLTVVAVGREPLEYQWFKDDQPVNSDGPAGPTFLRSNTVADVRGQYRVVVSNPAGSVTSAPVQVAVYGDLSSSTVLPTNGIWYYDNRGVALTTGWWLDPATNAAWQSGRAPFGAALPGVATPLATGEGSVPPTVYFFTDLALEDPTGRLQARLRCDDAAVVYLNGQEILRLNMGEGEVPYGRSARVHVDGPPLETVFDLPAETLRPGTNRLAVQLHQYVEPLGPVGIWPFDEPQPPWDRLEGGLAWEAVGTGVVAGVGRWIGCASNAASPTSWLEMTEVPGFATDRPFTVGGWFQWQQGTVPSATSTAIEKPGEFRLYYTGPTVNRYRFQLGSVEVQDQTPGMRAGQWRLVIAWYDGTNACIQMDNGPVYALPAQAPPAGSQPLRALRLETGAGGFAVDDLFLFPRALSPAERTAIYQLGVRRFVTNLLANTTDDAWFEMEIVRLHAIPPQFLGQPQDLVRFEGESAGFRLSAVGTEPIAYQWLFNGVPIAGATQNVLYLDRVGLSDAGDYSLVASNVTGTVTSAPARLNVYGRPALEVLPRVGDNAWQVRLPQLPVAATLQVSTNLVDWEPVGTLAAGSPATNWLLSILPNRPAEFYRLLLHR</sequence>
<dbReference type="InterPro" id="IPR013320">
    <property type="entry name" value="ConA-like_dom_sf"/>
</dbReference>
<dbReference type="InterPro" id="IPR013098">
    <property type="entry name" value="Ig_I-set"/>
</dbReference>
<evidence type="ECO:0000313" key="5">
    <source>
        <dbReference type="Proteomes" id="UP000477311"/>
    </source>
</evidence>
<dbReference type="SUPFAM" id="SSF48726">
    <property type="entry name" value="Immunoglobulin"/>
    <property type="match status" value="3"/>
</dbReference>
<keyword evidence="5" id="KW-1185">Reference proteome</keyword>
<dbReference type="Pfam" id="PF13320">
    <property type="entry name" value="GH123_cat"/>
    <property type="match status" value="1"/>
</dbReference>
<dbReference type="SMART" id="SM00408">
    <property type="entry name" value="IGc2"/>
    <property type="match status" value="2"/>
</dbReference>
<evidence type="ECO:0000256" key="1">
    <source>
        <dbReference type="ARBA" id="ARBA00022737"/>
    </source>
</evidence>
<comment type="caution">
    <text evidence="4">The sequence shown here is derived from an EMBL/GenBank/DDBJ whole genome shotgun (WGS) entry which is preliminary data.</text>
</comment>
<dbReference type="PANTHER" id="PTHR44170:SF32">
    <property type="entry name" value="PROTEIN TURTLE-LIKE PROTEIN"/>
    <property type="match status" value="1"/>
</dbReference>
<dbReference type="PANTHER" id="PTHR44170">
    <property type="entry name" value="PROTEIN SIDEKICK"/>
    <property type="match status" value="1"/>
</dbReference>
<dbReference type="InterPro" id="IPR003598">
    <property type="entry name" value="Ig_sub2"/>
</dbReference>
<dbReference type="InterPro" id="IPR003599">
    <property type="entry name" value="Ig_sub"/>
</dbReference>
<keyword evidence="2" id="KW-1015">Disulfide bond</keyword>
<accession>A0A6M1RXL2</accession>
<dbReference type="InterPro" id="IPR036179">
    <property type="entry name" value="Ig-like_dom_sf"/>
</dbReference>
<dbReference type="Proteomes" id="UP000477311">
    <property type="component" value="Unassembled WGS sequence"/>
</dbReference>
<dbReference type="InterPro" id="IPR013783">
    <property type="entry name" value="Ig-like_fold"/>
</dbReference>
<dbReference type="RefSeq" id="WP_165107544.1">
    <property type="nucleotide sequence ID" value="NZ_JAAKYA010000053.1"/>
</dbReference>
<dbReference type="InterPro" id="IPR053850">
    <property type="entry name" value="Glyco_hydro_123_N_2"/>
</dbReference>
<gene>
    <name evidence="4" type="ORF">G4L39_08800</name>
</gene>
<protein>
    <submittedName>
        <fullName evidence="4">DUF4091 domain-containing protein</fullName>
    </submittedName>
</protein>
<dbReference type="Pfam" id="PF13927">
    <property type="entry name" value="Ig_3"/>
    <property type="match status" value="1"/>
</dbReference>
<dbReference type="Gene3D" id="2.60.40.10">
    <property type="entry name" value="Immunoglobulins"/>
    <property type="match status" value="3"/>
</dbReference>
<keyword evidence="1" id="KW-0677">Repeat</keyword>
<dbReference type="SMART" id="SM00409">
    <property type="entry name" value="IG"/>
    <property type="match status" value="3"/>
</dbReference>
<dbReference type="SUPFAM" id="SSF49899">
    <property type="entry name" value="Concanavalin A-like lectins/glucanases"/>
    <property type="match status" value="1"/>
</dbReference>
<feature type="domain" description="Ig-like" evidence="3">
    <location>
        <begin position="1137"/>
        <end position="1217"/>
    </location>
</feature>
<dbReference type="GO" id="GO:0098609">
    <property type="term" value="P:cell-cell adhesion"/>
    <property type="evidence" value="ECO:0007669"/>
    <property type="project" value="TreeGrafter"/>
</dbReference>
<feature type="domain" description="Ig-like" evidence="3">
    <location>
        <begin position="670"/>
        <end position="752"/>
    </location>
</feature>
<organism evidence="4 5">
    <name type="scientific">Limisphaera ngatamarikiensis</name>
    <dbReference type="NCBI Taxonomy" id="1324935"/>
    <lineage>
        <taxon>Bacteria</taxon>
        <taxon>Pseudomonadati</taxon>
        <taxon>Verrucomicrobiota</taxon>
        <taxon>Verrucomicrobiia</taxon>
        <taxon>Limisphaerales</taxon>
        <taxon>Limisphaeraceae</taxon>
        <taxon>Limisphaera</taxon>
    </lineage>
</organism>
<dbReference type="InterPro" id="IPR007110">
    <property type="entry name" value="Ig-like_dom"/>
</dbReference>
<name>A0A6M1RXL2_9BACT</name>
<feature type="domain" description="Ig-like" evidence="3">
    <location>
        <begin position="580"/>
        <end position="651"/>
    </location>
</feature>
<dbReference type="Gene3D" id="2.60.120.260">
    <property type="entry name" value="Galactose-binding domain-like"/>
    <property type="match status" value="1"/>
</dbReference>
<dbReference type="Pfam" id="PF22680">
    <property type="entry name" value="Glyco_hydro_123_N_2"/>
    <property type="match status" value="1"/>
</dbReference>
<dbReference type="CDD" id="cd00096">
    <property type="entry name" value="Ig"/>
    <property type="match status" value="1"/>
</dbReference>
<evidence type="ECO:0000259" key="3">
    <source>
        <dbReference type="PROSITE" id="PS50835"/>
    </source>
</evidence>
<evidence type="ECO:0000313" key="4">
    <source>
        <dbReference type="EMBL" id="NGO39492.1"/>
    </source>
</evidence>